<dbReference type="KEGG" id="msg:MSMEI_4301"/>
<gene>
    <name evidence="2" type="ordered locus">MSMEI_4301</name>
</gene>
<evidence type="ECO:0000313" key="3">
    <source>
        <dbReference type="Proteomes" id="UP000006158"/>
    </source>
</evidence>
<keyword evidence="1" id="KW-0812">Transmembrane</keyword>
<reference evidence="2 3" key="2">
    <citation type="journal article" date="2009" name="Genome Res.">
        <title>Ortho-proteogenomics: multiple proteomes investigation through orthology and a new MS-based protocol.</title>
        <authorList>
            <person name="Gallien S."/>
            <person name="Perrodou E."/>
            <person name="Carapito C."/>
            <person name="Deshayes C."/>
            <person name="Reyrat J.M."/>
            <person name="Van Dorsselaer A."/>
            <person name="Poch O."/>
            <person name="Schaeffer C."/>
            <person name="Lecompte O."/>
        </authorList>
    </citation>
    <scope>NUCLEOTIDE SEQUENCE [LARGE SCALE GENOMIC DNA]</scope>
    <source>
        <strain evidence="3">ATCC 700084 / mc(2)155</strain>
    </source>
</reference>
<accession>I7G540</accession>
<sequence length="110" mass="12355">MTISTTKERAMGDTNLDPADHFRTAQPHAGLAVKDNFYWPGLILLVVAASGLTGVVAATAYRRYEWVSTMVLIAVLGAIAGTLWFVMENRRVRRIEDQWTADRRRPPPTR</sequence>
<name>I7G540_MYCS2</name>
<dbReference type="NCBIfam" id="NF041247">
    <property type="entry name" value="UsfY"/>
    <property type="match status" value="1"/>
</dbReference>
<dbReference type="PATRIC" id="fig|246196.56.peg.4398"/>
<evidence type="ECO:0000256" key="1">
    <source>
        <dbReference type="SAM" id="Phobius"/>
    </source>
</evidence>
<organism evidence="2 3">
    <name type="scientific">Mycolicibacterium smegmatis (strain ATCC 700084 / mc(2)155)</name>
    <name type="common">Mycobacterium smegmatis</name>
    <dbReference type="NCBI Taxonomy" id="246196"/>
    <lineage>
        <taxon>Bacteria</taxon>
        <taxon>Bacillati</taxon>
        <taxon>Actinomycetota</taxon>
        <taxon>Actinomycetes</taxon>
        <taxon>Mycobacteriales</taxon>
        <taxon>Mycobacteriaceae</taxon>
        <taxon>Mycolicibacterium</taxon>
    </lineage>
</organism>
<keyword evidence="1" id="KW-1133">Transmembrane helix</keyword>
<proteinExistence type="predicted"/>
<protein>
    <recommendedName>
        <fullName evidence="4">UsfY protein</fullName>
    </recommendedName>
</protein>
<reference evidence="2 3" key="1">
    <citation type="journal article" date="2007" name="Genome Biol.">
        <title>Interrupted coding sequences in Mycobacterium smegmatis: authentic mutations or sequencing errors?</title>
        <authorList>
            <person name="Deshayes C."/>
            <person name="Perrodou E."/>
            <person name="Gallien S."/>
            <person name="Euphrasie D."/>
            <person name="Schaeffer C."/>
            <person name="Van-Dorsselaer A."/>
            <person name="Poch O."/>
            <person name="Lecompte O."/>
            <person name="Reyrat J.M."/>
        </authorList>
    </citation>
    <scope>NUCLEOTIDE SEQUENCE [LARGE SCALE GENOMIC DNA]</scope>
    <source>
        <strain evidence="3">ATCC 700084 / mc(2)155</strain>
    </source>
</reference>
<dbReference type="EMBL" id="CP001663">
    <property type="protein sequence ID" value="AFP40757.1"/>
    <property type="molecule type" value="Genomic_DNA"/>
</dbReference>
<dbReference type="InterPro" id="IPR049606">
    <property type="entry name" value="UsfY-like"/>
</dbReference>
<evidence type="ECO:0000313" key="2">
    <source>
        <dbReference type="EMBL" id="AFP40757.1"/>
    </source>
</evidence>
<evidence type="ECO:0008006" key="4">
    <source>
        <dbReference type="Google" id="ProtNLM"/>
    </source>
</evidence>
<keyword evidence="1" id="KW-0472">Membrane</keyword>
<feature type="transmembrane region" description="Helical" evidence="1">
    <location>
        <begin position="37"/>
        <end position="60"/>
    </location>
</feature>
<dbReference type="AlphaFoldDB" id="I7G540"/>
<feature type="transmembrane region" description="Helical" evidence="1">
    <location>
        <begin position="66"/>
        <end position="86"/>
    </location>
</feature>
<dbReference type="Proteomes" id="UP000006158">
    <property type="component" value="Chromosome"/>
</dbReference>